<organism evidence="2 3">
    <name type="scientific">Camelus dromedarius</name>
    <name type="common">Dromedary</name>
    <name type="synonym">Arabian camel</name>
    <dbReference type="NCBI Taxonomy" id="9838"/>
    <lineage>
        <taxon>Eukaryota</taxon>
        <taxon>Metazoa</taxon>
        <taxon>Chordata</taxon>
        <taxon>Craniata</taxon>
        <taxon>Vertebrata</taxon>
        <taxon>Euteleostomi</taxon>
        <taxon>Mammalia</taxon>
        <taxon>Eutheria</taxon>
        <taxon>Laurasiatheria</taxon>
        <taxon>Artiodactyla</taxon>
        <taxon>Tylopoda</taxon>
        <taxon>Camelidae</taxon>
        <taxon>Camelus</taxon>
    </lineage>
</organism>
<name>A0A5N4DJF7_CAMDR</name>
<keyword evidence="3" id="KW-1185">Reference proteome</keyword>
<feature type="region of interest" description="Disordered" evidence="1">
    <location>
        <begin position="893"/>
        <end position="935"/>
    </location>
</feature>
<dbReference type="EMBL" id="JWIN03000011">
    <property type="protein sequence ID" value="KAB1271313.1"/>
    <property type="molecule type" value="Genomic_DNA"/>
</dbReference>
<sequence>MAVPDAKTGTAPRMTVNMSVLQNRMGPLTCGTGRDKLEELAGHDISCRLLSWGSVGIVVGGCCVGAEQSQRGCGEEERQVCGRKHRVGDGVPSWVIAEEAQGDPLSMWAAHLIPFFSQVSFLVQPACPLPAQTAREDSSHRRTSELLHQSLSQSYAAVANVPLPRLLTGEEKGSRQLEEPGELPSDGRAREGARREGSGGPCLVSFPESDLCGLGLRCTSPDGCWRSVWLTAGPQQRVRARCPLSKKPSLEGPGKFRERHRRAGRREAGWAGPGMGPTGVAGGLGGLTEVLGSLAVCCELGHLDEGQMKVKNKHLVRICPDFSCSQGYPLFLSGPSRDSPRPGLWSGGSRELLSGGQLEKLELVIFGYAMFAGHCPSGRYLGMVARVVCALSQLAVGLCPQGPRPAPRVHHLGMAMSGSVLRGFRVLAGGRHGPAPPTGVMRGLIPECPLLTARKPSLGLRCHAEADVEVRTVTQTSKYDLDHRGRQTRSTMLCPWAEGHPLRQVKKGRNLLPCLGYKAAQVTPARPAEQSVPLRAPVHLVGSFFPVAGRLFFPQGSGKASGVICAHHSVQPRLGPLACPLLQLGKDLPLDQSLFTMDPAAGSEAGGDQQCALSTRGAGKAAQGGPHQGLREFFQVPCVRAGAKSPCLPSPFLQMVVGPFKHTFLGEPRDRTVRPSCSGIPDQRDGEITSDYCCFQPRSCGATSALGKGPHNPELRDSPANSHLELNLEMPAAPADTSVPASWETLSKRPQTSCSWIPTAQRGAVWLWSRFGSQPGTQHGWGWAREGLRIRLPCGPAEAERKATHTSQGADMRTEHPEGVWPWNMAESWWCPPDAQLQEELGRCLLFKNGESKSSTLLHCGRRGFMPDPARGLAGRRGTVTYSLGSFLCLPDSNSPRGPSLPGDSTPSSSSLVPTLSCPAHPWTTPPPPADPLPQRGFSGLPALCRRGRGLGPASAGAKPQVLGSRVEPACPCVQSPLLIRTPIILDEGPTSHYLPPAPTSDPKGTQDEDKQAAPASAATPMLHPEGTQDGKGQDTDPR</sequence>
<reference evidence="2 3" key="1">
    <citation type="journal article" date="2019" name="Mol. Ecol. Resour.">
        <title>Improving Illumina assemblies with Hi-C and long reads: an example with the North African dromedary.</title>
        <authorList>
            <person name="Elbers J.P."/>
            <person name="Rogers M.F."/>
            <person name="Perelman P.L."/>
            <person name="Proskuryakova A.A."/>
            <person name="Serdyukova N.A."/>
            <person name="Johnson W.E."/>
            <person name="Horin P."/>
            <person name="Corander J."/>
            <person name="Murphy D."/>
            <person name="Burger P.A."/>
        </authorList>
    </citation>
    <scope>NUCLEOTIDE SEQUENCE [LARGE SCALE GENOMIC DNA]</scope>
    <source>
        <strain evidence="2">Drom800</strain>
        <tissue evidence="2">Blood</tissue>
    </source>
</reference>
<feature type="compositionally biased region" description="Low complexity" evidence="1">
    <location>
        <begin position="900"/>
        <end position="923"/>
    </location>
</feature>
<feature type="compositionally biased region" description="Basic and acidic residues" evidence="1">
    <location>
        <begin position="185"/>
        <end position="197"/>
    </location>
</feature>
<dbReference type="Proteomes" id="UP000299084">
    <property type="component" value="Unassembled WGS sequence"/>
</dbReference>
<feature type="compositionally biased region" description="Basic and acidic residues" evidence="1">
    <location>
        <begin position="1027"/>
        <end position="1039"/>
    </location>
</feature>
<gene>
    <name evidence="2" type="ORF">Cadr_000009692</name>
</gene>
<feature type="compositionally biased region" description="Basic and acidic residues" evidence="1">
    <location>
        <begin position="169"/>
        <end position="178"/>
    </location>
</feature>
<protein>
    <submittedName>
        <fullName evidence="2">Uncharacterized protein</fullName>
    </submittedName>
</protein>
<evidence type="ECO:0000313" key="2">
    <source>
        <dbReference type="EMBL" id="KAB1271313.1"/>
    </source>
</evidence>
<evidence type="ECO:0000313" key="3">
    <source>
        <dbReference type="Proteomes" id="UP000299084"/>
    </source>
</evidence>
<comment type="caution">
    <text evidence="2">The sequence shown here is derived from an EMBL/GenBank/DDBJ whole genome shotgun (WGS) entry which is preliminary data.</text>
</comment>
<evidence type="ECO:0000256" key="1">
    <source>
        <dbReference type="SAM" id="MobiDB-lite"/>
    </source>
</evidence>
<accession>A0A5N4DJF7</accession>
<dbReference type="AlphaFoldDB" id="A0A5N4DJF7"/>
<feature type="region of interest" description="Disordered" evidence="1">
    <location>
        <begin position="990"/>
        <end position="1039"/>
    </location>
</feature>
<proteinExistence type="predicted"/>
<feature type="region of interest" description="Disordered" evidence="1">
    <location>
        <begin position="169"/>
        <end position="200"/>
    </location>
</feature>